<evidence type="ECO:0000313" key="4">
    <source>
        <dbReference type="Proteomes" id="UP001497497"/>
    </source>
</evidence>
<dbReference type="AlphaFoldDB" id="A0AAV2H9N9"/>
<feature type="transmembrane region" description="Helical" evidence="2">
    <location>
        <begin position="67"/>
        <end position="87"/>
    </location>
</feature>
<keyword evidence="2" id="KW-0472">Membrane</keyword>
<evidence type="ECO:0000256" key="1">
    <source>
        <dbReference type="SAM" id="MobiDB-lite"/>
    </source>
</evidence>
<dbReference type="Proteomes" id="UP001497497">
    <property type="component" value="Unassembled WGS sequence"/>
</dbReference>
<evidence type="ECO:0000256" key="2">
    <source>
        <dbReference type="SAM" id="Phobius"/>
    </source>
</evidence>
<keyword evidence="2" id="KW-0812">Transmembrane</keyword>
<proteinExistence type="predicted"/>
<accession>A0AAV2H9N9</accession>
<keyword evidence="4" id="KW-1185">Reference proteome</keyword>
<dbReference type="EMBL" id="CAXITT010000065">
    <property type="protein sequence ID" value="CAL1530240.1"/>
    <property type="molecule type" value="Genomic_DNA"/>
</dbReference>
<organism evidence="3 4">
    <name type="scientific">Lymnaea stagnalis</name>
    <name type="common">Great pond snail</name>
    <name type="synonym">Helix stagnalis</name>
    <dbReference type="NCBI Taxonomy" id="6523"/>
    <lineage>
        <taxon>Eukaryota</taxon>
        <taxon>Metazoa</taxon>
        <taxon>Spiralia</taxon>
        <taxon>Lophotrochozoa</taxon>
        <taxon>Mollusca</taxon>
        <taxon>Gastropoda</taxon>
        <taxon>Heterobranchia</taxon>
        <taxon>Euthyneura</taxon>
        <taxon>Panpulmonata</taxon>
        <taxon>Hygrophila</taxon>
        <taxon>Lymnaeoidea</taxon>
        <taxon>Lymnaeidae</taxon>
        <taxon>Lymnaea</taxon>
    </lineage>
</organism>
<gene>
    <name evidence="3" type="ORF">GSLYS_00004373001</name>
</gene>
<feature type="compositionally biased region" description="Polar residues" evidence="1">
    <location>
        <begin position="1"/>
        <end position="20"/>
    </location>
</feature>
<sequence length="184" mass="20274">MTCANKNMSPSQRENLSTEDAASVNGDRGVVAKSGGLDKSDFNLQLFPCKGQSGGNPRLVYQELSKITHKLVAVVAVLCFLVVGLLLSNIHLQMRVREFEEMVIRMRPELVLHPQKSPATEAGQEATFPARGGQHHVNPPMAGRITLWSGQSGRRKRSAQICPTFSVREMVNEYCKAKKGIRSD</sequence>
<comment type="caution">
    <text evidence="3">The sequence shown here is derived from an EMBL/GenBank/DDBJ whole genome shotgun (WGS) entry which is preliminary data.</text>
</comment>
<keyword evidence="2" id="KW-1133">Transmembrane helix</keyword>
<reference evidence="3 4" key="1">
    <citation type="submission" date="2024-04" db="EMBL/GenBank/DDBJ databases">
        <authorList>
            <consortium name="Genoscope - CEA"/>
            <person name="William W."/>
        </authorList>
    </citation>
    <scope>NUCLEOTIDE SEQUENCE [LARGE SCALE GENOMIC DNA]</scope>
</reference>
<feature type="region of interest" description="Disordered" evidence="1">
    <location>
        <begin position="1"/>
        <end position="23"/>
    </location>
</feature>
<name>A0AAV2H9N9_LYMST</name>
<evidence type="ECO:0000313" key="3">
    <source>
        <dbReference type="EMBL" id="CAL1530240.1"/>
    </source>
</evidence>
<protein>
    <submittedName>
        <fullName evidence="3">Uncharacterized protein</fullName>
    </submittedName>
</protein>